<gene>
    <name evidence="1" type="ORF">O6H91_08G020700</name>
</gene>
<dbReference type="EMBL" id="CM055099">
    <property type="protein sequence ID" value="KAJ7546027.1"/>
    <property type="molecule type" value="Genomic_DNA"/>
</dbReference>
<reference evidence="2" key="1">
    <citation type="journal article" date="2024" name="Proc. Natl. Acad. Sci. U.S.A.">
        <title>Extraordinary preservation of gene collinearity over three hundred million years revealed in homosporous lycophytes.</title>
        <authorList>
            <person name="Li C."/>
            <person name="Wickell D."/>
            <person name="Kuo L.Y."/>
            <person name="Chen X."/>
            <person name="Nie B."/>
            <person name="Liao X."/>
            <person name="Peng D."/>
            <person name="Ji J."/>
            <person name="Jenkins J."/>
            <person name="Williams M."/>
            <person name="Shu S."/>
            <person name="Plott C."/>
            <person name="Barry K."/>
            <person name="Rajasekar S."/>
            <person name="Grimwood J."/>
            <person name="Han X."/>
            <person name="Sun S."/>
            <person name="Hou Z."/>
            <person name="He W."/>
            <person name="Dai G."/>
            <person name="Sun C."/>
            <person name="Schmutz J."/>
            <person name="Leebens-Mack J.H."/>
            <person name="Li F.W."/>
            <person name="Wang L."/>
        </authorList>
    </citation>
    <scope>NUCLEOTIDE SEQUENCE [LARGE SCALE GENOMIC DNA]</scope>
    <source>
        <strain evidence="2">cv. PW_Plant_1</strain>
    </source>
</reference>
<dbReference type="Proteomes" id="UP001162992">
    <property type="component" value="Chromosome 8"/>
</dbReference>
<evidence type="ECO:0000313" key="1">
    <source>
        <dbReference type="EMBL" id="KAJ7546027.1"/>
    </source>
</evidence>
<protein>
    <submittedName>
        <fullName evidence="1">Uncharacterized protein</fullName>
    </submittedName>
</protein>
<proteinExistence type="predicted"/>
<sequence>MKSHLVLDILHDNDSTMSDMNVFSKNTSNTLVTHLVLPTYQTQYNK</sequence>
<organism evidence="1 2">
    <name type="scientific">Diphasiastrum complanatum</name>
    <name type="common">Issler's clubmoss</name>
    <name type="synonym">Lycopodium complanatum</name>
    <dbReference type="NCBI Taxonomy" id="34168"/>
    <lineage>
        <taxon>Eukaryota</taxon>
        <taxon>Viridiplantae</taxon>
        <taxon>Streptophyta</taxon>
        <taxon>Embryophyta</taxon>
        <taxon>Tracheophyta</taxon>
        <taxon>Lycopodiopsida</taxon>
        <taxon>Lycopodiales</taxon>
        <taxon>Lycopodiaceae</taxon>
        <taxon>Lycopodioideae</taxon>
        <taxon>Diphasiastrum</taxon>
    </lineage>
</organism>
<keyword evidence="2" id="KW-1185">Reference proteome</keyword>
<comment type="caution">
    <text evidence="1">The sequence shown here is derived from an EMBL/GenBank/DDBJ whole genome shotgun (WGS) entry which is preliminary data.</text>
</comment>
<evidence type="ECO:0000313" key="2">
    <source>
        <dbReference type="Proteomes" id="UP001162992"/>
    </source>
</evidence>
<accession>A0ACC2CVL2</accession>
<name>A0ACC2CVL2_DIPCM</name>